<comment type="similarity">
    <text evidence="1">Belongs to the DPCD family.</text>
</comment>
<dbReference type="PRINTS" id="PR02065">
    <property type="entry name" value="PROTEINDPCD"/>
</dbReference>
<dbReference type="InterPro" id="IPR026224">
    <property type="entry name" value="DPCD"/>
</dbReference>
<accession>R4WDV6</accession>
<evidence type="ECO:0000256" key="1">
    <source>
        <dbReference type="ARBA" id="ARBA00010597"/>
    </source>
</evidence>
<dbReference type="AlphaFoldDB" id="R4WDV6"/>
<sequence>MDWMTRVRTAEKTCLIQDGKKKVHYKFQDGEEMAEEYNIETNSLLRRAWKRGNDLSKKGHWEIEVGDPEPDPTSLDSVGLKEQANSPYIIKRVTKKALEWRIRNLPYPLEVYSVTAEPENKCITVRTSNKKYFKKIGIPELERANLLPEQKNIDISYKFGTLIITYTKPSEVIQMERAVLEEIKSVNTIQDGDLPCRTS</sequence>
<dbReference type="EMBL" id="AK417889">
    <property type="protein sequence ID" value="BAN21104.1"/>
    <property type="molecule type" value="mRNA"/>
</dbReference>
<dbReference type="PANTHER" id="PTHR31921:SF1">
    <property type="entry name" value="PROTEIN DPCD"/>
    <property type="match status" value="1"/>
</dbReference>
<proteinExistence type="evidence at transcript level"/>
<dbReference type="Pfam" id="PF14913">
    <property type="entry name" value="DPCD"/>
    <property type="match status" value="1"/>
</dbReference>
<reference evidence="3" key="1">
    <citation type="journal article" date="2013" name="PLoS ONE">
        <title>Gene expression in gut symbiotic organ of stinkbug affected by extracellular bacterial symbiont.</title>
        <authorList>
            <person name="Futahashi R."/>
            <person name="Tanaka K."/>
            <person name="Tanahashi M."/>
            <person name="Nikoh N."/>
            <person name="Kikuchi Y."/>
            <person name="Lee B.L."/>
            <person name="Fukatsu T."/>
        </authorList>
    </citation>
    <scope>NUCLEOTIDE SEQUENCE</scope>
    <source>
        <tissue evidence="3">Midgut</tissue>
    </source>
</reference>
<dbReference type="PANTHER" id="PTHR31921">
    <property type="entry name" value="PROTEIN DPCD"/>
    <property type="match status" value="1"/>
</dbReference>
<organism evidence="3">
    <name type="scientific">Riptortus pedestris</name>
    <name type="common">Bean bug</name>
    <dbReference type="NCBI Taxonomy" id="329032"/>
    <lineage>
        <taxon>Eukaryota</taxon>
        <taxon>Metazoa</taxon>
        <taxon>Ecdysozoa</taxon>
        <taxon>Arthropoda</taxon>
        <taxon>Hexapoda</taxon>
        <taxon>Insecta</taxon>
        <taxon>Pterygota</taxon>
        <taxon>Neoptera</taxon>
        <taxon>Paraneoptera</taxon>
        <taxon>Hemiptera</taxon>
        <taxon>Heteroptera</taxon>
        <taxon>Panheteroptera</taxon>
        <taxon>Pentatomomorpha</taxon>
        <taxon>Coreoidea</taxon>
        <taxon>Alydidae</taxon>
        <taxon>Riptortus</taxon>
    </lineage>
</organism>
<protein>
    <recommendedName>
        <fullName evidence="2">Protein DPCD</fullName>
    </recommendedName>
</protein>
<evidence type="ECO:0000256" key="2">
    <source>
        <dbReference type="ARBA" id="ARBA00020330"/>
    </source>
</evidence>
<name>R4WDV6_RIPPE</name>
<evidence type="ECO:0000313" key="3">
    <source>
        <dbReference type="EMBL" id="BAN21104.1"/>
    </source>
</evidence>